<keyword evidence="1" id="KW-0175">Coiled coil</keyword>
<reference evidence="3 4" key="1">
    <citation type="submission" date="2024-11" db="EMBL/GenBank/DDBJ databases">
        <title>A near-complete genome assembly of Cinchona calisaya.</title>
        <authorList>
            <person name="Lian D.C."/>
            <person name="Zhao X.W."/>
            <person name="Wei L."/>
        </authorList>
    </citation>
    <scope>NUCLEOTIDE SEQUENCE [LARGE SCALE GENOMIC DNA]</scope>
    <source>
        <tissue evidence="3">Nenye</tissue>
    </source>
</reference>
<organism evidence="3 4">
    <name type="scientific">Cinchona calisaya</name>
    <dbReference type="NCBI Taxonomy" id="153742"/>
    <lineage>
        <taxon>Eukaryota</taxon>
        <taxon>Viridiplantae</taxon>
        <taxon>Streptophyta</taxon>
        <taxon>Embryophyta</taxon>
        <taxon>Tracheophyta</taxon>
        <taxon>Spermatophyta</taxon>
        <taxon>Magnoliopsida</taxon>
        <taxon>eudicotyledons</taxon>
        <taxon>Gunneridae</taxon>
        <taxon>Pentapetalae</taxon>
        <taxon>asterids</taxon>
        <taxon>lamiids</taxon>
        <taxon>Gentianales</taxon>
        <taxon>Rubiaceae</taxon>
        <taxon>Cinchonoideae</taxon>
        <taxon>Cinchoneae</taxon>
        <taxon>Cinchona</taxon>
    </lineage>
</organism>
<evidence type="ECO:0000313" key="3">
    <source>
        <dbReference type="EMBL" id="KAL3524642.1"/>
    </source>
</evidence>
<feature type="coiled-coil region" evidence="1">
    <location>
        <begin position="83"/>
        <end position="110"/>
    </location>
</feature>
<comment type="caution">
    <text evidence="3">The sequence shown here is derived from an EMBL/GenBank/DDBJ whole genome shotgun (WGS) entry which is preliminary data.</text>
</comment>
<name>A0ABD3A2H9_9GENT</name>
<keyword evidence="4" id="KW-1185">Reference proteome</keyword>
<protein>
    <submittedName>
        <fullName evidence="3">Uncharacterized protein</fullName>
    </submittedName>
</protein>
<dbReference type="Proteomes" id="UP001630127">
    <property type="component" value="Unassembled WGS sequence"/>
</dbReference>
<sequence length="125" mass="14006">MKQQVLDMKNQQDLGDKPPRSEVEIVGEVCKRQFGYICGEGCGCKSSPRRNCGSSNLYKWSDICVNNHQRTEGTIIGCKKKMIEGQQSDLESAKSKIEDQQLQLEVAQSMLGYQKSQLEACEAEV</sequence>
<feature type="region of interest" description="Disordered" evidence="2">
    <location>
        <begin position="1"/>
        <end position="20"/>
    </location>
</feature>
<evidence type="ECO:0000256" key="2">
    <source>
        <dbReference type="SAM" id="MobiDB-lite"/>
    </source>
</evidence>
<accession>A0ABD3A2H9</accession>
<feature type="compositionally biased region" description="Polar residues" evidence="2">
    <location>
        <begin position="1"/>
        <end position="13"/>
    </location>
</feature>
<evidence type="ECO:0000256" key="1">
    <source>
        <dbReference type="SAM" id="Coils"/>
    </source>
</evidence>
<evidence type="ECO:0000313" key="4">
    <source>
        <dbReference type="Proteomes" id="UP001630127"/>
    </source>
</evidence>
<dbReference type="EMBL" id="JBJUIK010000006">
    <property type="protein sequence ID" value="KAL3524642.1"/>
    <property type="molecule type" value="Genomic_DNA"/>
</dbReference>
<dbReference type="AlphaFoldDB" id="A0ABD3A2H9"/>
<gene>
    <name evidence="3" type="ORF">ACH5RR_013014</name>
</gene>
<proteinExistence type="predicted"/>